<evidence type="ECO:0000256" key="2">
    <source>
        <dbReference type="ARBA" id="ARBA00022448"/>
    </source>
</evidence>
<evidence type="ECO:0000256" key="5">
    <source>
        <dbReference type="ARBA" id="ARBA00022729"/>
    </source>
</evidence>
<keyword evidence="2 9" id="KW-0813">Transport</keyword>
<dbReference type="InterPro" id="IPR037066">
    <property type="entry name" value="Plug_dom_sf"/>
</dbReference>
<keyword evidence="15" id="KW-0675">Receptor</keyword>
<dbReference type="RefSeq" id="WP_119764412.1">
    <property type="nucleotide sequence ID" value="NZ_QYUM01000004.1"/>
</dbReference>
<evidence type="ECO:0000313" key="16">
    <source>
        <dbReference type="Proteomes" id="UP000286100"/>
    </source>
</evidence>
<proteinExistence type="inferred from homology"/>
<keyword evidence="8 9" id="KW-0998">Cell outer membrane</keyword>
<comment type="caution">
    <text evidence="15">The sequence shown here is derived from an EMBL/GenBank/DDBJ whole genome shotgun (WGS) entry which is preliminary data.</text>
</comment>
<dbReference type="InterPro" id="IPR010917">
    <property type="entry name" value="TonB_rcpt_CS"/>
</dbReference>
<sequence length="1133" mass="121208">MKSRHLFASTAAFGLAIALAQPAFAQDQATPDQAADTAAAEEAPVDAIVVTGSRIKRPDLESTVPITAISGDQLLASGDSNIAEVLNELPQMRSTFAQQNPGLGIGIAGLNLLDLRGLGTSRTLVLVNGRRHVAADILNNAVSPDINSIPNDLIERVDIVTGGQSAIYGSDAIAGVVNFVLKREFDGFQIRGQASVSDKGFGGNQYVSAMYGKNFADGRGNITLHGEYSNQERVFGSELPWLRSVDQFGVVDVDPAGLPNGSDGFPDSIFLRDNRSASINRFGLVPITQPPGAGARCGIGAGQSNGATSPVGAAANGSGNGVPYNCTYLFQPNGTFVPQTGSRYNAGIIGGILGGNGQTGREGKLLSIQPEVRRYNLNLLAHYEFSPAFELFAEAKWNRVDAVGNNASPTGIQGTFGQFDFRERTRIDNPFLTTAQRTEIANLIIASGCNTSLQFACATPAGALAVRGTNAGQGTSGPLNAADIAAINAGTYRFVIARSLEDVGIRDEVFQRDTYRIVGGARGTFNDDWSYEVSLNYGKFKQTVDTNGFVDRQRFMLAMDAGRNPVTGQIQCRAQFDPTAAVGYDRGAFQTGTTGSRGNAQQQARLAADIAACVPYNPFGASDNKAAVNYFTRHAHTEASLEQFVASAFVSGDSSQLFELPGGPVGFVIGAEYRREDGTYFDDPFLLEGNPSLAVPTQTNTNAVVIGNFDPRAFTVKEAYAELRLPILSDTPFFEELSLSGAGRISDYNGATGTVYAYNAGIDWAPIRDIRFRANYGRSVRAPNLSELFFPPVANFAPNFVDPCSPNSLAGNPNRPANCLAQVGGNAAILAGIPNVTQSLAVISGSNPDLKEETSDSWTFGTVIQPRFIPGLSLSVDYYDIKVKNVIVSLTAQQIANNCVDQPTTDNVFCTLFQRYLGSGPGPLGEVTGQIAGNTLLQAGVNFAARQRRGIDVNMAYRTNLTDDVILSTNLIYTHNLKISNFENPALPKFENRILSELGDPENEFRWDVDLSTGPVTFGYRMRYIGEMYTSLYENFNALDSACSSATTCPPNNLDVIGVEKFPATFYHDLRLEVDVNKTFKFYGGVDNVLNTHPPFGMSGTGTTGTAGDRGTGNAAIYDAFGRKLYVGFKANF</sequence>
<feature type="domain" description="TonB-dependent receptor-like beta-barrel" evidence="13">
    <location>
        <begin position="634"/>
        <end position="1089"/>
    </location>
</feature>
<keyword evidence="7 9" id="KW-0472">Membrane</keyword>
<dbReference type="Proteomes" id="UP000286100">
    <property type="component" value="Unassembled WGS sequence"/>
</dbReference>
<evidence type="ECO:0000256" key="4">
    <source>
        <dbReference type="ARBA" id="ARBA00022692"/>
    </source>
</evidence>
<dbReference type="InterPro" id="IPR039426">
    <property type="entry name" value="TonB-dep_rcpt-like"/>
</dbReference>
<dbReference type="Pfam" id="PF07715">
    <property type="entry name" value="Plug"/>
    <property type="match status" value="1"/>
</dbReference>
<dbReference type="GO" id="GO:0009279">
    <property type="term" value="C:cell outer membrane"/>
    <property type="evidence" value="ECO:0007669"/>
    <property type="project" value="UniProtKB-SubCell"/>
</dbReference>
<gene>
    <name evidence="15" type="ORF">D3876_16635</name>
</gene>
<dbReference type="Gene3D" id="2.40.170.20">
    <property type="entry name" value="TonB-dependent receptor, beta-barrel domain"/>
    <property type="match status" value="1"/>
</dbReference>
<feature type="chain" id="PRO_5019221573" evidence="12">
    <location>
        <begin position="26"/>
        <end position="1133"/>
    </location>
</feature>
<dbReference type="SUPFAM" id="SSF56935">
    <property type="entry name" value="Porins"/>
    <property type="match status" value="1"/>
</dbReference>
<name>A0A418W691_9SPHN</name>
<evidence type="ECO:0000256" key="10">
    <source>
        <dbReference type="PROSITE-ProRule" id="PRU10144"/>
    </source>
</evidence>
<evidence type="ECO:0000256" key="6">
    <source>
        <dbReference type="ARBA" id="ARBA00023077"/>
    </source>
</evidence>
<evidence type="ECO:0000256" key="3">
    <source>
        <dbReference type="ARBA" id="ARBA00022452"/>
    </source>
</evidence>
<keyword evidence="3 9" id="KW-1134">Transmembrane beta strand</keyword>
<dbReference type="PROSITE" id="PS01156">
    <property type="entry name" value="TONB_DEPENDENT_REC_2"/>
    <property type="match status" value="1"/>
</dbReference>
<dbReference type="Pfam" id="PF00593">
    <property type="entry name" value="TonB_dep_Rec_b-barrel"/>
    <property type="match status" value="1"/>
</dbReference>
<keyword evidence="5 12" id="KW-0732">Signal</keyword>
<evidence type="ECO:0000256" key="11">
    <source>
        <dbReference type="RuleBase" id="RU003357"/>
    </source>
</evidence>
<accession>A0A418W691</accession>
<dbReference type="AlphaFoldDB" id="A0A418W691"/>
<dbReference type="PANTHER" id="PTHR47234:SF2">
    <property type="entry name" value="TONB-DEPENDENT RECEPTOR"/>
    <property type="match status" value="1"/>
</dbReference>
<comment type="subcellular location">
    <subcellularLocation>
        <location evidence="1 9">Cell outer membrane</location>
        <topology evidence="1 9">Multi-pass membrane protein</topology>
    </subcellularLocation>
</comment>
<organism evidence="15 16">
    <name type="scientific">Sphingomonas cavernae</name>
    <dbReference type="NCBI Taxonomy" id="2320861"/>
    <lineage>
        <taxon>Bacteria</taxon>
        <taxon>Pseudomonadati</taxon>
        <taxon>Pseudomonadota</taxon>
        <taxon>Alphaproteobacteria</taxon>
        <taxon>Sphingomonadales</taxon>
        <taxon>Sphingomonadaceae</taxon>
        <taxon>Sphingomonas</taxon>
    </lineage>
</organism>
<evidence type="ECO:0000313" key="15">
    <source>
        <dbReference type="EMBL" id="RJF85551.1"/>
    </source>
</evidence>
<dbReference type="PANTHER" id="PTHR47234">
    <property type="match status" value="1"/>
</dbReference>
<dbReference type="OrthoDB" id="7051241at2"/>
<feature type="short sequence motif" description="TonB C-terminal box" evidence="10">
    <location>
        <begin position="1116"/>
        <end position="1133"/>
    </location>
</feature>
<feature type="domain" description="TonB-dependent receptor plug" evidence="14">
    <location>
        <begin position="61"/>
        <end position="176"/>
    </location>
</feature>
<keyword evidence="16" id="KW-1185">Reference proteome</keyword>
<feature type="signal peptide" evidence="12">
    <location>
        <begin position="1"/>
        <end position="25"/>
    </location>
</feature>
<reference evidence="15 16" key="1">
    <citation type="submission" date="2018-09" db="EMBL/GenBank/DDBJ databases">
        <authorList>
            <person name="Zhu H."/>
        </authorList>
    </citation>
    <scope>NUCLEOTIDE SEQUENCE [LARGE SCALE GENOMIC DNA]</scope>
    <source>
        <strain evidence="15 16">K2R01-6</strain>
    </source>
</reference>
<evidence type="ECO:0000256" key="8">
    <source>
        <dbReference type="ARBA" id="ARBA00023237"/>
    </source>
</evidence>
<evidence type="ECO:0000256" key="12">
    <source>
        <dbReference type="SAM" id="SignalP"/>
    </source>
</evidence>
<evidence type="ECO:0000259" key="14">
    <source>
        <dbReference type="Pfam" id="PF07715"/>
    </source>
</evidence>
<evidence type="ECO:0000259" key="13">
    <source>
        <dbReference type="Pfam" id="PF00593"/>
    </source>
</evidence>
<keyword evidence="6 11" id="KW-0798">TonB box</keyword>
<dbReference type="InterPro" id="IPR012910">
    <property type="entry name" value="Plug_dom"/>
</dbReference>
<dbReference type="InterPro" id="IPR036942">
    <property type="entry name" value="Beta-barrel_TonB_sf"/>
</dbReference>
<evidence type="ECO:0000256" key="7">
    <source>
        <dbReference type="ARBA" id="ARBA00023136"/>
    </source>
</evidence>
<dbReference type="EMBL" id="QYUM01000004">
    <property type="protein sequence ID" value="RJF85551.1"/>
    <property type="molecule type" value="Genomic_DNA"/>
</dbReference>
<protein>
    <submittedName>
        <fullName evidence="15">TonB-dependent receptor</fullName>
    </submittedName>
</protein>
<keyword evidence="4 9" id="KW-0812">Transmembrane</keyword>
<dbReference type="Gene3D" id="2.170.130.10">
    <property type="entry name" value="TonB-dependent receptor, plug domain"/>
    <property type="match status" value="1"/>
</dbReference>
<comment type="similarity">
    <text evidence="9 11">Belongs to the TonB-dependent receptor family.</text>
</comment>
<dbReference type="InterPro" id="IPR000531">
    <property type="entry name" value="Beta-barrel_TonB"/>
</dbReference>
<dbReference type="PROSITE" id="PS52016">
    <property type="entry name" value="TONB_DEPENDENT_REC_3"/>
    <property type="match status" value="1"/>
</dbReference>
<evidence type="ECO:0000256" key="1">
    <source>
        <dbReference type="ARBA" id="ARBA00004571"/>
    </source>
</evidence>
<evidence type="ECO:0000256" key="9">
    <source>
        <dbReference type="PROSITE-ProRule" id="PRU01360"/>
    </source>
</evidence>